<feature type="transmembrane region" description="Helical" evidence="1">
    <location>
        <begin position="207"/>
        <end position="227"/>
    </location>
</feature>
<dbReference type="Pfam" id="PF07670">
    <property type="entry name" value="Gate"/>
    <property type="match status" value="1"/>
</dbReference>
<dbReference type="RefSeq" id="WP_245750937.1">
    <property type="nucleotide sequence ID" value="NZ_FOSJ01000016.1"/>
</dbReference>
<gene>
    <name evidence="3" type="ORF">SAMN04488569_101623</name>
</gene>
<feature type="transmembrane region" description="Helical" evidence="1">
    <location>
        <begin position="390"/>
        <end position="411"/>
    </location>
</feature>
<dbReference type="AlphaFoldDB" id="A0A1I3XSD2"/>
<keyword evidence="1" id="KW-0812">Transmembrane</keyword>
<evidence type="ECO:0000259" key="2">
    <source>
        <dbReference type="Pfam" id="PF07670"/>
    </source>
</evidence>
<proteinExistence type="predicted"/>
<feature type="transmembrane region" description="Helical" evidence="1">
    <location>
        <begin position="133"/>
        <end position="160"/>
    </location>
</feature>
<dbReference type="Proteomes" id="UP000199589">
    <property type="component" value="Unassembled WGS sequence"/>
</dbReference>
<feature type="transmembrane region" description="Helical" evidence="1">
    <location>
        <begin position="82"/>
        <end position="101"/>
    </location>
</feature>
<keyword evidence="1" id="KW-1133">Transmembrane helix</keyword>
<dbReference type="EMBL" id="FOSJ01000016">
    <property type="protein sequence ID" value="SFK21886.1"/>
    <property type="molecule type" value="Genomic_DNA"/>
</dbReference>
<feature type="transmembrane region" description="Helical" evidence="1">
    <location>
        <begin position="311"/>
        <end position="332"/>
    </location>
</feature>
<dbReference type="STRING" id="258723.GCA_900169305_01286"/>
<organism evidence="3 4">
    <name type="scientific">Marinilactibacillus piezotolerans</name>
    <dbReference type="NCBI Taxonomy" id="258723"/>
    <lineage>
        <taxon>Bacteria</taxon>
        <taxon>Bacillati</taxon>
        <taxon>Bacillota</taxon>
        <taxon>Bacilli</taxon>
        <taxon>Lactobacillales</taxon>
        <taxon>Carnobacteriaceae</taxon>
        <taxon>Marinilactibacillus</taxon>
    </lineage>
</organism>
<feature type="transmembrane region" description="Helical" evidence="1">
    <location>
        <begin position="423"/>
        <end position="450"/>
    </location>
</feature>
<reference evidence="4" key="1">
    <citation type="submission" date="2016-10" db="EMBL/GenBank/DDBJ databases">
        <authorList>
            <person name="Varghese N."/>
            <person name="Submissions S."/>
        </authorList>
    </citation>
    <scope>NUCLEOTIDE SEQUENCE [LARGE SCALE GENOMIC DNA]</scope>
    <source>
        <strain evidence="4">DSM 16108</strain>
    </source>
</reference>
<name>A0A1I3XSD2_9LACT</name>
<evidence type="ECO:0000313" key="4">
    <source>
        <dbReference type="Proteomes" id="UP000199589"/>
    </source>
</evidence>
<feature type="transmembrane region" description="Helical" evidence="1">
    <location>
        <begin position="233"/>
        <end position="252"/>
    </location>
</feature>
<sequence length="452" mass="49597">MIKNSFKFIFLSLLGLVFFLVPFEIGGESSIMISHIIDFITENIFNAFILFTQISAWIVLLGTIIFLFYTSKNKYVNSVFKASPLNVILRIVGSFLYLMVINKWFLQTGVGSIIIDPGTGGTMAGEEGLLTTLYITFLVGLLALPLLTHFGIVEFLGVILGPVMEKVFKVPGFSTIDAIASFVGDGTIGIVVTDNQYQRGYYSRREAYVISTSFSVVGIAFAAAVAQELGFSSIFPIFYGSILVVTLILAFITARLPRKKFPAAYYQGKEPKTAETPEGKSKFKHAYESAIEQAESSTVGGALKEAVKNIINIYVSFLPIIMAVGTVSLIIAEYTPFFDIISAPLFYVYDWIGFSSEVASQMAPASLAGFADMYLPALFITDVSSEAARFFIGVLAFTQLVFMSETGMILIKTKIGLNFWDIVKVFIFRTVISIPILMGITYGLSLIGVISF</sequence>
<dbReference type="InterPro" id="IPR011642">
    <property type="entry name" value="Gate_dom"/>
</dbReference>
<keyword evidence="1" id="KW-0472">Membrane</keyword>
<evidence type="ECO:0000256" key="1">
    <source>
        <dbReference type="SAM" id="Phobius"/>
    </source>
</evidence>
<keyword evidence="4" id="KW-1185">Reference proteome</keyword>
<feature type="transmembrane region" description="Helical" evidence="1">
    <location>
        <begin position="43"/>
        <end position="70"/>
    </location>
</feature>
<accession>A0A1I3XSD2</accession>
<evidence type="ECO:0000313" key="3">
    <source>
        <dbReference type="EMBL" id="SFK21886.1"/>
    </source>
</evidence>
<feature type="domain" description="Nucleoside transporter/FeoB GTPase Gate" evidence="2">
    <location>
        <begin position="134"/>
        <end position="231"/>
    </location>
</feature>
<protein>
    <submittedName>
        <fullName evidence="3">Nucleoside recognition GATE domain-containing membrane protein YjiH</fullName>
    </submittedName>
</protein>